<keyword evidence="2" id="KW-0812">Transmembrane</keyword>
<evidence type="ECO:0000313" key="4">
    <source>
        <dbReference type="EMBL" id="MDT0301294.1"/>
    </source>
</evidence>
<feature type="transmembrane region" description="Helical" evidence="2">
    <location>
        <begin position="163"/>
        <end position="184"/>
    </location>
</feature>
<dbReference type="Pfam" id="PF20693">
    <property type="entry name" value="YobI-ATPase"/>
    <property type="match status" value="1"/>
</dbReference>
<feature type="region of interest" description="Disordered" evidence="1">
    <location>
        <begin position="271"/>
        <end position="331"/>
    </location>
</feature>
<reference evidence="5" key="1">
    <citation type="submission" date="2023-07" db="EMBL/GenBank/DDBJ databases">
        <title>30 novel species of actinomycetes from the DSMZ collection.</title>
        <authorList>
            <person name="Nouioui I."/>
        </authorList>
    </citation>
    <scope>NUCLEOTIDE SEQUENCE [LARGE SCALE GENOMIC DNA]</scope>
    <source>
        <strain evidence="5">DSM 45055</strain>
    </source>
</reference>
<sequence length="331" mass="36124">MTAHEGSEDAQATEPTPPSLRPLSPQFNEAHHGPHATLLVQALLKPPDQGPRNIAVTGHYGSGKSSVLGEVERRFKLSEYSPGKRKFWTKSRLWQKWRLWRKRHRVVNVSVPSLGLGCQGSQSGDRDATTNTIQKEIVKQLLYRKAPSSMPASRYRRLTSVRWRTVVSEGAGVALLAGVIGFLADVPSRIGSLLPAALGQDLAWPRWSGLAILALMAGAIWMIGRWRIRHSRVSEVVAGPTKVTLENQNNSYFDEYLDEIVEFDGGPVGDEAAGGAASGARRADDEQSRPMARSPVRPSRTVFHRRSSATATTTASPNRAIAGIGGNRVAR</sequence>
<proteinExistence type="predicted"/>
<evidence type="ECO:0000256" key="2">
    <source>
        <dbReference type="SAM" id="Phobius"/>
    </source>
</evidence>
<dbReference type="Proteomes" id="UP001183226">
    <property type="component" value="Unassembled WGS sequence"/>
</dbReference>
<dbReference type="InterPro" id="IPR048428">
    <property type="entry name" value="YobI-NTPase"/>
</dbReference>
<evidence type="ECO:0000313" key="5">
    <source>
        <dbReference type="Proteomes" id="UP001183226"/>
    </source>
</evidence>
<dbReference type="RefSeq" id="WP_311543730.1">
    <property type="nucleotide sequence ID" value="NZ_JAVREK010000003.1"/>
</dbReference>
<dbReference type="EMBL" id="JAVREK010000003">
    <property type="protein sequence ID" value="MDT0301294.1"/>
    <property type="molecule type" value="Genomic_DNA"/>
</dbReference>
<keyword evidence="2" id="KW-1133">Transmembrane helix</keyword>
<protein>
    <recommendedName>
        <fullName evidence="3">YobI-like P-loop NTPase domain-containing protein</fullName>
    </recommendedName>
</protein>
<evidence type="ECO:0000256" key="1">
    <source>
        <dbReference type="SAM" id="MobiDB-lite"/>
    </source>
</evidence>
<organism evidence="4 5">
    <name type="scientific">Streptomonospora wellingtoniae</name>
    <dbReference type="NCBI Taxonomy" id="3075544"/>
    <lineage>
        <taxon>Bacteria</taxon>
        <taxon>Bacillati</taxon>
        <taxon>Actinomycetota</taxon>
        <taxon>Actinomycetes</taxon>
        <taxon>Streptosporangiales</taxon>
        <taxon>Nocardiopsidaceae</taxon>
        <taxon>Streptomonospora</taxon>
    </lineage>
</organism>
<feature type="domain" description="YobI-like P-loop NTPase" evidence="3">
    <location>
        <begin position="51"/>
        <end position="263"/>
    </location>
</feature>
<feature type="region of interest" description="Disordered" evidence="1">
    <location>
        <begin position="1"/>
        <end position="31"/>
    </location>
</feature>
<comment type="caution">
    <text evidence="4">The sequence shown here is derived from an EMBL/GenBank/DDBJ whole genome shotgun (WGS) entry which is preliminary data.</text>
</comment>
<name>A0ABU2KPU1_9ACTN</name>
<feature type="compositionally biased region" description="Low complexity" evidence="1">
    <location>
        <begin position="271"/>
        <end position="280"/>
    </location>
</feature>
<keyword evidence="5" id="KW-1185">Reference proteome</keyword>
<accession>A0ABU2KPU1</accession>
<feature type="transmembrane region" description="Helical" evidence="2">
    <location>
        <begin position="204"/>
        <end position="224"/>
    </location>
</feature>
<keyword evidence="2" id="KW-0472">Membrane</keyword>
<evidence type="ECO:0000259" key="3">
    <source>
        <dbReference type="Pfam" id="PF20693"/>
    </source>
</evidence>
<gene>
    <name evidence="4" type="ORF">RM446_04110</name>
</gene>